<evidence type="ECO:0000256" key="2">
    <source>
        <dbReference type="ARBA" id="ARBA00009979"/>
    </source>
</evidence>
<dbReference type="InterPro" id="IPR038885">
    <property type="entry name" value="PLB1"/>
</dbReference>
<evidence type="ECO:0000256" key="14">
    <source>
        <dbReference type="ARBA" id="ARBA00023408"/>
    </source>
</evidence>
<comment type="catalytic activity">
    <reaction evidence="26">
        <text>1-hexadecanoyl-2-(9Z-octadecenoyl)-sn-glycero-3-phospho-(1'-sn-glycerol) + H2O = 1-hexadecanoyl-sn-glycero-3-phospho-(1'-sn-glycerol) + (9Z)-octadecenoate + H(+)</text>
        <dbReference type="Rhea" id="RHEA:40919"/>
        <dbReference type="ChEBI" id="CHEBI:15377"/>
        <dbReference type="ChEBI" id="CHEBI:15378"/>
        <dbReference type="ChEBI" id="CHEBI:30823"/>
        <dbReference type="ChEBI" id="CHEBI:72841"/>
        <dbReference type="ChEBI" id="CHEBI:75158"/>
    </reaction>
    <physiologicalReaction direction="left-to-right" evidence="26">
        <dbReference type="Rhea" id="RHEA:40920"/>
    </physiologicalReaction>
</comment>
<evidence type="ECO:0000256" key="11">
    <source>
        <dbReference type="ARBA" id="ARBA00023136"/>
    </source>
</evidence>
<keyword evidence="12" id="KW-0325">Glycoprotein</keyword>
<comment type="catalytic activity">
    <reaction evidence="42">
        <text>2-(9Z-octadecenoyl)-glycerol + H2O = glycerol + (9Z)-octadecenoate + H(+)</text>
        <dbReference type="Rhea" id="RHEA:38491"/>
        <dbReference type="ChEBI" id="CHEBI:15377"/>
        <dbReference type="ChEBI" id="CHEBI:15378"/>
        <dbReference type="ChEBI" id="CHEBI:17754"/>
        <dbReference type="ChEBI" id="CHEBI:30823"/>
        <dbReference type="ChEBI" id="CHEBI:73990"/>
    </reaction>
    <physiologicalReaction direction="left-to-right" evidence="42">
        <dbReference type="Rhea" id="RHEA:38492"/>
    </physiologicalReaction>
</comment>
<comment type="catalytic activity">
    <reaction evidence="22">
        <text>1,3-dihexadecanoyl-2-(9Z-octadecenoyl)glycerol + H2O = 1-hexadecanoyl-2-(9Z-octadecenoyl)-glycerol + hexadecanoate + H(+)</text>
        <dbReference type="Rhea" id="RHEA:40979"/>
        <dbReference type="ChEBI" id="CHEBI:7896"/>
        <dbReference type="ChEBI" id="CHEBI:15377"/>
        <dbReference type="ChEBI" id="CHEBI:15378"/>
        <dbReference type="ChEBI" id="CHEBI:75585"/>
        <dbReference type="ChEBI" id="CHEBI:75688"/>
    </reaction>
    <physiologicalReaction direction="left-to-right" evidence="22">
        <dbReference type="Rhea" id="RHEA:40980"/>
    </physiologicalReaction>
</comment>
<evidence type="ECO:0000256" key="43">
    <source>
        <dbReference type="SAM" id="SignalP"/>
    </source>
</evidence>
<evidence type="ECO:0000256" key="28">
    <source>
        <dbReference type="ARBA" id="ARBA00048058"/>
    </source>
</evidence>
<evidence type="ECO:0000256" key="23">
    <source>
        <dbReference type="ARBA" id="ARBA00047438"/>
    </source>
</evidence>
<comment type="catalytic activity">
    <reaction evidence="29">
        <text>1,2-dihexadecanoyl-sn-glycero-3-phosphocholine + H2O = 1-hexadecanoyl-sn-glycero-3-phosphocholine + hexadecanoate + H(+)</text>
        <dbReference type="Rhea" id="RHEA:41223"/>
        <dbReference type="ChEBI" id="CHEBI:7896"/>
        <dbReference type="ChEBI" id="CHEBI:15377"/>
        <dbReference type="ChEBI" id="CHEBI:15378"/>
        <dbReference type="ChEBI" id="CHEBI:72998"/>
        <dbReference type="ChEBI" id="CHEBI:72999"/>
    </reaction>
    <physiologicalReaction direction="left-to-right" evidence="29">
        <dbReference type="Rhea" id="RHEA:41224"/>
    </physiologicalReaction>
</comment>
<evidence type="ECO:0000256" key="17">
    <source>
        <dbReference type="ARBA" id="ARBA00031182"/>
    </source>
</evidence>
<comment type="similarity">
    <text evidence="2">Belongs to the 'GDSL' lipolytic enzyme family. Phospholipase B1 subfamily.</text>
</comment>
<name>A0A914WYS8_9BILA</name>
<evidence type="ECO:0000256" key="20">
    <source>
        <dbReference type="ARBA" id="ARBA00045916"/>
    </source>
</evidence>
<dbReference type="GO" id="GO:0004623">
    <property type="term" value="F:phospholipase A2 activity"/>
    <property type="evidence" value="ECO:0007669"/>
    <property type="project" value="UniProtKB-EC"/>
</dbReference>
<evidence type="ECO:0000256" key="19">
    <source>
        <dbReference type="ARBA" id="ARBA00033022"/>
    </source>
</evidence>
<evidence type="ECO:0000256" key="10">
    <source>
        <dbReference type="ARBA" id="ARBA00023098"/>
    </source>
</evidence>
<dbReference type="PANTHER" id="PTHR21325:SF31">
    <property type="entry name" value="GH22081P-RELATED"/>
    <property type="match status" value="1"/>
</dbReference>
<dbReference type="InterPro" id="IPR035547">
    <property type="entry name" value="Phospholipase_B"/>
</dbReference>
<comment type="catalytic activity">
    <reaction evidence="28">
        <text>1,2-di-(9Z-octadecenoyl)-sn-glycero-3-phosphocholine + H2O = 1-(9Z-octadecenoyl)-sn-glycero-3-phosphocholine + (9Z)-octadecenoate + H(+)</text>
        <dbReference type="Rhea" id="RHEA:40923"/>
        <dbReference type="ChEBI" id="CHEBI:15377"/>
        <dbReference type="ChEBI" id="CHEBI:15378"/>
        <dbReference type="ChEBI" id="CHEBI:28610"/>
        <dbReference type="ChEBI" id="CHEBI:30823"/>
        <dbReference type="ChEBI" id="CHEBI:74669"/>
    </reaction>
    <physiologicalReaction direction="left-to-right" evidence="28">
        <dbReference type="Rhea" id="RHEA:40924"/>
    </physiologicalReaction>
</comment>
<evidence type="ECO:0000256" key="36">
    <source>
        <dbReference type="ARBA" id="ARBA00048699"/>
    </source>
</evidence>
<keyword evidence="44" id="KW-1185">Reference proteome</keyword>
<comment type="catalytic activity">
    <reaction evidence="25">
        <text>2,3-di-(9Z)-octadecenoyl-sn-glycerol + H2O = 3-(9Z-octadecenoyl)-sn-glycerol + (9Z)-octadecenoate + H(+)</text>
        <dbReference type="Rhea" id="RHEA:42604"/>
        <dbReference type="ChEBI" id="CHEBI:15377"/>
        <dbReference type="ChEBI" id="CHEBI:15378"/>
        <dbReference type="ChEBI" id="CHEBI:30823"/>
        <dbReference type="ChEBI" id="CHEBI:75824"/>
        <dbReference type="ChEBI" id="CHEBI:75938"/>
    </reaction>
    <physiologicalReaction direction="left-to-right" evidence="25">
        <dbReference type="Rhea" id="RHEA:42605"/>
    </physiologicalReaction>
</comment>
<evidence type="ECO:0000256" key="3">
    <source>
        <dbReference type="ARBA" id="ARBA00015133"/>
    </source>
</evidence>
<evidence type="ECO:0000256" key="21">
    <source>
        <dbReference type="ARBA" id="ARBA00047324"/>
    </source>
</evidence>
<dbReference type="GO" id="GO:0004622">
    <property type="term" value="F:phosphatidylcholine lysophospholipase activity"/>
    <property type="evidence" value="ECO:0007669"/>
    <property type="project" value="UniProtKB-EC"/>
</dbReference>
<keyword evidence="10" id="KW-0443">Lipid metabolism</keyword>
<dbReference type="Gene3D" id="3.40.50.1110">
    <property type="entry name" value="SGNH hydrolase"/>
    <property type="match status" value="1"/>
</dbReference>
<evidence type="ECO:0000256" key="9">
    <source>
        <dbReference type="ARBA" id="ARBA00022989"/>
    </source>
</evidence>
<evidence type="ECO:0000256" key="12">
    <source>
        <dbReference type="ARBA" id="ARBA00023180"/>
    </source>
</evidence>
<dbReference type="WBParaSite" id="PSAMB.scaffold5781size10886.g27288.t1">
    <property type="protein sequence ID" value="PSAMB.scaffold5781size10886.g27288.t1"/>
    <property type="gene ID" value="PSAMB.scaffold5781size10886.g27288"/>
</dbReference>
<proteinExistence type="inferred from homology"/>
<evidence type="ECO:0000256" key="16">
    <source>
        <dbReference type="ARBA" id="ARBA00029723"/>
    </source>
</evidence>
<keyword evidence="5" id="KW-0812">Transmembrane</keyword>
<keyword evidence="7" id="KW-0677">Repeat</keyword>
<evidence type="ECO:0000256" key="25">
    <source>
        <dbReference type="ARBA" id="ARBA00048011"/>
    </source>
</evidence>
<accession>A0A914WYS8</accession>
<comment type="subcellular location">
    <subcellularLocation>
        <location evidence="1">Apical cell membrane</location>
        <topology evidence="1">Single-pass type I membrane protein</topology>
    </subcellularLocation>
</comment>
<comment type="catalytic activity">
    <reaction evidence="31">
        <text>1-octadecanoyl-2-(9Z,12Z)-octadecadienoyl-sn-glycerol + H2O = 1-octadecanoyl-sn-glycerol + (9Z,12Z)-octadecadienoate + H(+)</text>
        <dbReference type="Rhea" id="RHEA:40927"/>
        <dbReference type="ChEBI" id="CHEBI:15377"/>
        <dbReference type="ChEBI" id="CHEBI:15378"/>
        <dbReference type="ChEBI" id="CHEBI:30245"/>
        <dbReference type="ChEBI" id="CHEBI:75550"/>
        <dbReference type="ChEBI" id="CHEBI:77097"/>
    </reaction>
    <physiologicalReaction direction="left-to-right" evidence="31">
        <dbReference type="Rhea" id="RHEA:40928"/>
    </physiologicalReaction>
</comment>
<evidence type="ECO:0000256" key="22">
    <source>
        <dbReference type="ARBA" id="ARBA00047363"/>
    </source>
</evidence>
<evidence type="ECO:0000256" key="32">
    <source>
        <dbReference type="ARBA" id="ARBA00048386"/>
    </source>
</evidence>
<comment type="catalytic activity">
    <reaction evidence="36">
        <text>1-hexadecanoyl-2-(9Z-octadecenoyl)-sn-glycero-3-phosphocholine + H2O = 1-hexadecanoyl-sn-glycero-3-phosphocholine + (9Z)-octadecenoate + H(+)</text>
        <dbReference type="Rhea" id="RHEA:38779"/>
        <dbReference type="ChEBI" id="CHEBI:15377"/>
        <dbReference type="ChEBI" id="CHEBI:15378"/>
        <dbReference type="ChEBI" id="CHEBI:30823"/>
        <dbReference type="ChEBI" id="CHEBI:72998"/>
        <dbReference type="ChEBI" id="CHEBI:73001"/>
    </reaction>
    <physiologicalReaction direction="left-to-right" evidence="36">
        <dbReference type="Rhea" id="RHEA:38780"/>
    </physiologicalReaction>
</comment>
<comment type="catalytic activity">
    <reaction evidence="38">
        <text>1-O-hexadecyl-2-(9Z)-octadecenoyl-sn-glycero-3-phosphocholine + H2O = 1-O-hexadecyl-sn-glycero-3-phosphocholine + (9Z)-octadecenoate + H(+)</text>
        <dbReference type="Rhea" id="RHEA:40915"/>
        <dbReference type="ChEBI" id="CHEBI:15377"/>
        <dbReference type="ChEBI" id="CHEBI:15378"/>
        <dbReference type="ChEBI" id="CHEBI:30823"/>
        <dbReference type="ChEBI" id="CHEBI:34112"/>
        <dbReference type="ChEBI" id="CHEBI:64496"/>
    </reaction>
    <physiologicalReaction direction="left-to-right" evidence="38">
        <dbReference type="Rhea" id="RHEA:40916"/>
    </physiologicalReaction>
</comment>
<evidence type="ECO:0000256" key="27">
    <source>
        <dbReference type="ARBA" id="ARBA00048049"/>
    </source>
</evidence>
<evidence type="ECO:0000256" key="1">
    <source>
        <dbReference type="ARBA" id="ARBA00004247"/>
    </source>
</evidence>
<dbReference type="CDD" id="cd01824">
    <property type="entry name" value="Phospholipase_B_like"/>
    <property type="match status" value="1"/>
</dbReference>
<dbReference type="GO" id="GO:0004806">
    <property type="term" value="F:triacylglycerol lipase activity"/>
    <property type="evidence" value="ECO:0007669"/>
    <property type="project" value="UniProtKB-EC"/>
</dbReference>
<evidence type="ECO:0000256" key="33">
    <source>
        <dbReference type="ARBA" id="ARBA00048454"/>
    </source>
</evidence>
<dbReference type="Proteomes" id="UP000887566">
    <property type="component" value="Unplaced"/>
</dbReference>
<evidence type="ECO:0000256" key="41">
    <source>
        <dbReference type="ARBA" id="ARBA00049372"/>
    </source>
</evidence>
<comment type="catalytic activity">
    <reaction evidence="37">
        <text>1,3-dihexadecanoyl-2-(9Z-octadecenoyl)glycerol + H2O = 1,3-dihexadecanoylglycerol + (9Z)-octadecenoate + H(+)</text>
        <dbReference type="Rhea" id="RHEA:40983"/>
        <dbReference type="ChEBI" id="CHEBI:15377"/>
        <dbReference type="ChEBI" id="CHEBI:15378"/>
        <dbReference type="ChEBI" id="CHEBI:30823"/>
        <dbReference type="ChEBI" id="CHEBI:75688"/>
        <dbReference type="ChEBI" id="CHEBI:77619"/>
    </reaction>
    <physiologicalReaction direction="left-to-right" evidence="37">
        <dbReference type="Rhea" id="RHEA:40984"/>
    </physiologicalReaction>
</comment>
<comment type="catalytic activity">
    <reaction evidence="33">
        <text>a 1-acyl-sn-glycero-3-phosphocholine + H2O = sn-glycerol 3-phosphocholine + a fatty acid + H(+)</text>
        <dbReference type="Rhea" id="RHEA:15177"/>
        <dbReference type="ChEBI" id="CHEBI:15377"/>
        <dbReference type="ChEBI" id="CHEBI:15378"/>
        <dbReference type="ChEBI" id="CHEBI:16870"/>
        <dbReference type="ChEBI" id="CHEBI:28868"/>
        <dbReference type="ChEBI" id="CHEBI:58168"/>
        <dbReference type="EC" id="3.1.1.5"/>
    </reaction>
    <physiologicalReaction direction="left-to-right" evidence="33">
        <dbReference type="Rhea" id="RHEA:15178"/>
    </physiologicalReaction>
</comment>
<dbReference type="Pfam" id="PF00657">
    <property type="entry name" value="Lipase_GDSL"/>
    <property type="match status" value="1"/>
</dbReference>
<evidence type="ECO:0000256" key="26">
    <source>
        <dbReference type="ARBA" id="ARBA00048015"/>
    </source>
</evidence>
<feature type="chain" id="PRO_5037354981" description="Phospholipase B1, membrane-associated" evidence="43">
    <location>
        <begin position="18"/>
        <end position="370"/>
    </location>
</feature>
<evidence type="ECO:0000256" key="31">
    <source>
        <dbReference type="ARBA" id="ARBA00048374"/>
    </source>
</evidence>
<dbReference type="GO" id="GO:0006644">
    <property type="term" value="P:phospholipid metabolic process"/>
    <property type="evidence" value="ECO:0007669"/>
    <property type="project" value="TreeGrafter"/>
</dbReference>
<organism evidence="44 45">
    <name type="scientific">Plectus sambesii</name>
    <dbReference type="NCBI Taxonomy" id="2011161"/>
    <lineage>
        <taxon>Eukaryota</taxon>
        <taxon>Metazoa</taxon>
        <taxon>Ecdysozoa</taxon>
        <taxon>Nematoda</taxon>
        <taxon>Chromadorea</taxon>
        <taxon>Plectida</taxon>
        <taxon>Plectina</taxon>
        <taxon>Plectoidea</taxon>
        <taxon>Plectidae</taxon>
        <taxon>Plectus</taxon>
    </lineage>
</organism>
<evidence type="ECO:0000256" key="34">
    <source>
        <dbReference type="ARBA" id="ARBA00048613"/>
    </source>
</evidence>
<evidence type="ECO:0000256" key="15">
    <source>
        <dbReference type="ARBA" id="ARBA00023422"/>
    </source>
</evidence>
<evidence type="ECO:0000256" key="40">
    <source>
        <dbReference type="ARBA" id="ARBA00049363"/>
    </source>
</evidence>
<evidence type="ECO:0000256" key="38">
    <source>
        <dbReference type="ARBA" id="ARBA00048872"/>
    </source>
</evidence>
<evidence type="ECO:0000256" key="39">
    <source>
        <dbReference type="ARBA" id="ARBA00048939"/>
    </source>
</evidence>
<keyword evidence="11" id="KW-0472">Membrane</keyword>
<keyword evidence="4" id="KW-1003">Cell membrane</keyword>
<keyword evidence="9" id="KW-1133">Transmembrane helix</keyword>
<dbReference type="PANTHER" id="PTHR21325">
    <property type="entry name" value="PHOSPHOLIPASE B, PLB1"/>
    <property type="match status" value="1"/>
</dbReference>
<evidence type="ECO:0000256" key="5">
    <source>
        <dbReference type="ARBA" id="ARBA00022692"/>
    </source>
</evidence>
<evidence type="ECO:0000256" key="30">
    <source>
        <dbReference type="ARBA" id="ARBA00048362"/>
    </source>
</evidence>
<evidence type="ECO:0000256" key="24">
    <source>
        <dbReference type="ARBA" id="ARBA00047459"/>
    </source>
</evidence>
<comment type="catalytic activity">
    <reaction evidence="15">
        <text>a 1,2-diacyl-sn-glycero-3-phosphocholine + H2O = a 1-acyl-sn-glycero-3-phosphocholine + a fatty acid + H(+)</text>
        <dbReference type="Rhea" id="RHEA:15801"/>
        <dbReference type="ChEBI" id="CHEBI:15377"/>
        <dbReference type="ChEBI" id="CHEBI:15378"/>
        <dbReference type="ChEBI" id="CHEBI:28868"/>
        <dbReference type="ChEBI" id="CHEBI:57643"/>
        <dbReference type="ChEBI" id="CHEBI:58168"/>
        <dbReference type="EC" id="3.1.1.4"/>
    </reaction>
    <physiologicalReaction direction="left-to-right" evidence="15">
        <dbReference type="Rhea" id="RHEA:15802"/>
    </physiologicalReaction>
</comment>
<comment type="function">
    <text evidence="20">Calcium-independent membrane-associated phospholipase that catalyzes complete diacylation of phospholipids by hydrolyzing both sn-1 and sn-2 fatty acyl chains attached to the glycerol backbone (phospholipase B activity). Has dual phospholipase and lysophospholipase activities toward diacylphospholipids. Preferentially cleaves sn-2 ester bonds over sn-1 bonds. Acts as a lipase toward glycerolipid substrates. Hydrolyzes fatty acyl chains of diacylglycerols with preference for the sn-2 position and of triacylglycerols with not positional selectivity. May also hydrolyze long chain retinyl esters such as retinyl palmitate. May contribute to digestion of dietary phospholipids, glycerolipids and retinoids, facilitating lipid absorption at the brush border.</text>
</comment>
<dbReference type="InterPro" id="IPR036514">
    <property type="entry name" value="SGNH_hydro_sf"/>
</dbReference>
<comment type="catalytic activity">
    <reaction evidence="39">
        <text>1-hexadecanoyl-2-(9Z)-octadecenoyl-3-octadecanoyl-sn-glycerol + H2O = 1-hexadecanoyl-3-octadecanoyl-sn-glycerol + (9Z)-octadecenoate + H(+)</text>
        <dbReference type="Rhea" id="RHEA:41103"/>
        <dbReference type="ChEBI" id="CHEBI:15377"/>
        <dbReference type="ChEBI" id="CHEBI:15378"/>
        <dbReference type="ChEBI" id="CHEBI:30823"/>
        <dbReference type="ChEBI" id="CHEBI:77623"/>
        <dbReference type="ChEBI" id="CHEBI:77624"/>
    </reaction>
    <physiologicalReaction direction="left-to-right" evidence="39">
        <dbReference type="Rhea" id="RHEA:41104"/>
    </physiologicalReaction>
</comment>
<evidence type="ECO:0000256" key="35">
    <source>
        <dbReference type="ARBA" id="ARBA00048656"/>
    </source>
</evidence>
<evidence type="ECO:0000256" key="37">
    <source>
        <dbReference type="ARBA" id="ARBA00048869"/>
    </source>
</evidence>
<dbReference type="AlphaFoldDB" id="A0A914WYS8"/>
<reference evidence="45" key="1">
    <citation type="submission" date="2022-11" db="UniProtKB">
        <authorList>
            <consortium name="WormBaseParasite"/>
        </authorList>
    </citation>
    <scope>IDENTIFICATION</scope>
</reference>
<comment type="catalytic activity">
    <reaction evidence="35">
        <text>1-hexadecanoyl-sn-glycero-3-phosphocholine + H2O = sn-glycerol 3-phosphocholine + hexadecanoate + H(+)</text>
        <dbReference type="Rhea" id="RHEA:40435"/>
        <dbReference type="ChEBI" id="CHEBI:7896"/>
        <dbReference type="ChEBI" id="CHEBI:15377"/>
        <dbReference type="ChEBI" id="CHEBI:15378"/>
        <dbReference type="ChEBI" id="CHEBI:16870"/>
        <dbReference type="ChEBI" id="CHEBI:72998"/>
    </reaction>
    <physiologicalReaction direction="left-to-right" evidence="35">
        <dbReference type="Rhea" id="RHEA:40436"/>
    </physiologicalReaction>
</comment>
<comment type="catalytic activity">
    <reaction evidence="14">
        <text>1-hexadecanoyl-2-(9Z,12Z-octadecadienoyl)-sn-glycero-3-phosphocholine + H2O = (9Z,12Z)-octadecadienoate + 1-hexadecanoyl-sn-glycero-3-phosphocholine + H(+)</text>
        <dbReference type="Rhea" id="RHEA:40811"/>
        <dbReference type="ChEBI" id="CHEBI:15377"/>
        <dbReference type="ChEBI" id="CHEBI:15378"/>
        <dbReference type="ChEBI" id="CHEBI:30245"/>
        <dbReference type="ChEBI" id="CHEBI:72998"/>
        <dbReference type="ChEBI" id="CHEBI:73002"/>
    </reaction>
    <physiologicalReaction direction="left-to-right" evidence="14">
        <dbReference type="Rhea" id="RHEA:40812"/>
    </physiologicalReaction>
</comment>
<evidence type="ECO:0000256" key="8">
    <source>
        <dbReference type="ARBA" id="ARBA00022801"/>
    </source>
</evidence>
<evidence type="ECO:0000256" key="13">
    <source>
        <dbReference type="ARBA" id="ARBA00023369"/>
    </source>
</evidence>
<comment type="catalytic activity">
    <reaction evidence="23">
        <text>1-(9Z-octadecenoyl)-glycerol + H2O = glycerol + (9Z)-octadecenoate + H(+)</text>
        <dbReference type="Rhea" id="RHEA:38487"/>
        <dbReference type="ChEBI" id="CHEBI:15377"/>
        <dbReference type="ChEBI" id="CHEBI:15378"/>
        <dbReference type="ChEBI" id="CHEBI:17754"/>
        <dbReference type="ChEBI" id="CHEBI:30823"/>
        <dbReference type="ChEBI" id="CHEBI:75342"/>
    </reaction>
    <physiologicalReaction direction="left-to-right" evidence="23">
        <dbReference type="Rhea" id="RHEA:38488"/>
    </physiologicalReaction>
</comment>
<dbReference type="GO" id="GO:0016324">
    <property type="term" value="C:apical plasma membrane"/>
    <property type="evidence" value="ECO:0007669"/>
    <property type="project" value="UniProtKB-SubCell"/>
</dbReference>
<comment type="catalytic activity">
    <reaction evidence="41">
        <text>1,3-di-(9Z-octadecenoyl)-glycerol + H2O = 1-(9Z-octadecenoyl)-glycerol + (9Z)-octadecenoate + H(+)</text>
        <dbReference type="Rhea" id="RHEA:39939"/>
        <dbReference type="ChEBI" id="CHEBI:15377"/>
        <dbReference type="ChEBI" id="CHEBI:15378"/>
        <dbReference type="ChEBI" id="CHEBI:30823"/>
        <dbReference type="ChEBI" id="CHEBI:75342"/>
        <dbReference type="ChEBI" id="CHEBI:75735"/>
    </reaction>
    <physiologicalReaction direction="left-to-right" evidence="41">
        <dbReference type="Rhea" id="RHEA:39940"/>
    </physiologicalReaction>
</comment>
<dbReference type="InterPro" id="IPR001087">
    <property type="entry name" value="GDSL"/>
</dbReference>
<comment type="catalytic activity">
    <reaction evidence="21">
        <text>1-hexadecanoyl-2-(9Z)-octadecenoyl-3-octadecanoyl-sn-glycerol + H2O = 2-(9Z-octadecenoyl)-3-octadecanoyl-sn-glycerol + hexadecanoate + H(+)</text>
        <dbReference type="Rhea" id="RHEA:41107"/>
        <dbReference type="ChEBI" id="CHEBI:7896"/>
        <dbReference type="ChEBI" id="CHEBI:15377"/>
        <dbReference type="ChEBI" id="CHEBI:15378"/>
        <dbReference type="ChEBI" id="CHEBI:75558"/>
        <dbReference type="ChEBI" id="CHEBI:77623"/>
    </reaction>
    <physiologicalReaction direction="left-to-right" evidence="21">
        <dbReference type="Rhea" id="RHEA:41108"/>
    </physiologicalReaction>
</comment>
<dbReference type="FunFam" id="3.40.50.1110:FF:000005">
    <property type="entry name" value="Phospholipase B1"/>
    <property type="match status" value="1"/>
</dbReference>
<feature type="signal peptide" evidence="43">
    <location>
        <begin position="1"/>
        <end position="17"/>
    </location>
</feature>
<evidence type="ECO:0000313" key="44">
    <source>
        <dbReference type="Proteomes" id="UP000887566"/>
    </source>
</evidence>
<comment type="catalytic activity">
    <reaction evidence="24">
        <text>1-hexadecanoyl-2-(9Z)-octadecenoyl-3-octadecanoyl-sn-glycerol + H2O = 1-hexadecanoyl-2-(9Z-octadecenoyl)-sn-glycerol + octadecanoate + H(+)</text>
        <dbReference type="Rhea" id="RHEA:41111"/>
        <dbReference type="ChEBI" id="CHEBI:15377"/>
        <dbReference type="ChEBI" id="CHEBI:15378"/>
        <dbReference type="ChEBI" id="CHEBI:25629"/>
        <dbReference type="ChEBI" id="CHEBI:75466"/>
        <dbReference type="ChEBI" id="CHEBI:77623"/>
    </reaction>
    <physiologicalReaction direction="left-to-right" evidence="24">
        <dbReference type="Rhea" id="RHEA:41112"/>
    </physiologicalReaction>
</comment>
<evidence type="ECO:0000256" key="6">
    <source>
        <dbReference type="ARBA" id="ARBA00022729"/>
    </source>
</evidence>
<evidence type="ECO:0000256" key="18">
    <source>
        <dbReference type="ARBA" id="ARBA00031485"/>
    </source>
</evidence>
<comment type="catalytic activity">
    <reaction evidence="34">
        <text>1-hexadecanoyl-2-(9Z-octadecenoyl)-sn-glycero-3-phosphoethanolamine + H2O = 1-hexadecanoyl-sn-glycero-3-phosphoethanolamine + (9Z)-octadecenoate + H(+)</text>
        <dbReference type="Rhea" id="RHEA:40911"/>
        <dbReference type="ChEBI" id="CHEBI:15377"/>
        <dbReference type="ChEBI" id="CHEBI:15378"/>
        <dbReference type="ChEBI" id="CHEBI:30823"/>
        <dbReference type="ChEBI" id="CHEBI:73004"/>
        <dbReference type="ChEBI" id="CHEBI:73007"/>
    </reaction>
    <physiologicalReaction direction="left-to-right" evidence="34">
        <dbReference type="Rhea" id="RHEA:40912"/>
    </physiologicalReaction>
</comment>
<evidence type="ECO:0000256" key="42">
    <source>
        <dbReference type="ARBA" id="ARBA00049461"/>
    </source>
</evidence>
<comment type="catalytic activity">
    <reaction evidence="30">
        <text>1-hexadecanoyl-2-(9Z,12Z-octadecadienoyl)-sn-glycero-3-phosphocholine + H2O = 2-(9Z,12Z-octadecadienoyl)-sn-glycero-3-phosphocholine + hexadecanoate + H(+)</text>
        <dbReference type="Rhea" id="RHEA:40971"/>
        <dbReference type="ChEBI" id="CHEBI:7896"/>
        <dbReference type="ChEBI" id="CHEBI:15377"/>
        <dbReference type="ChEBI" id="CHEBI:15378"/>
        <dbReference type="ChEBI" id="CHEBI:73002"/>
        <dbReference type="ChEBI" id="CHEBI:76084"/>
    </reaction>
    <physiologicalReaction direction="left-to-right" evidence="30">
        <dbReference type="Rhea" id="RHEA:40972"/>
    </physiologicalReaction>
</comment>
<comment type="catalytic activity">
    <reaction evidence="27">
        <text>a 1-O-alkyl-2-acyl-sn-glycero-3-phosphocholine + H2O = a 1-O-alkyl-sn-glycero-3-phosphocholine + a fatty acid + H(+)</text>
        <dbReference type="Rhea" id="RHEA:36231"/>
        <dbReference type="ChEBI" id="CHEBI:15377"/>
        <dbReference type="ChEBI" id="CHEBI:15378"/>
        <dbReference type="ChEBI" id="CHEBI:28868"/>
        <dbReference type="ChEBI" id="CHEBI:30909"/>
        <dbReference type="ChEBI" id="CHEBI:36702"/>
        <dbReference type="EC" id="3.1.1.4"/>
    </reaction>
    <physiologicalReaction direction="left-to-right" evidence="27">
        <dbReference type="Rhea" id="RHEA:36232"/>
    </physiologicalReaction>
</comment>
<dbReference type="SUPFAM" id="SSF52266">
    <property type="entry name" value="SGNH hydrolase"/>
    <property type="match status" value="1"/>
</dbReference>
<protein>
    <recommendedName>
        <fullName evidence="3">Phospholipase B1, membrane-associated</fullName>
    </recommendedName>
    <alternativeName>
        <fullName evidence="16">Lysophospholipase</fullName>
    </alternativeName>
    <alternativeName>
        <fullName evidence="17">Phospholipase A2</fullName>
    </alternativeName>
    <alternativeName>
        <fullName evidence="19">Phospholipase B/lipase</fullName>
    </alternativeName>
    <alternativeName>
        <fullName evidence="18">Triacylglycerol lipase</fullName>
    </alternativeName>
</protein>
<comment type="catalytic activity">
    <reaction evidence="32">
        <text>1,2,3-tri-(9Z-octadecenoyl)-glycerol + H2O = di-(9Z)-octadecenoylglycerol + (9Z)-octadecenoate + H(+)</text>
        <dbReference type="Rhea" id="RHEA:38575"/>
        <dbReference type="ChEBI" id="CHEBI:15377"/>
        <dbReference type="ChEBI" id="CHEBI:15378"/>
        <dbReference type="ChEBI" id="CHEBI:30823"/>
        <dbReference type="ChEBI" id="CHEBI:53753"/>
        <dbReference type="ChEBI" id="CHEBI:75945"/>
    </reaction>
    <physiologicalReaction direction="left-to-right" evidence="32">
        <dbReference type="Rhea" id="RHEA:38576"/>
    </physiologicalReaction>
</comment>
<comment type="catalytic activity">
    <reaction evidence="13">
        <text>a triacylglycerol + H2O = a diacylglycerol + a fatty acid + H(+)</text>
        <dbReference type="Rhea" id="RHEA:12044"/>
        <dbReference type="ChEBI" id="CHEBI:15377"/>
        <dbReference type="ChEBI" id="CHEBI:15378"/>
        <dbReference type="ChEBI" id="CHEBI:17855"/>
        <dbReference type="ChEBI" id="CHEBI:18035"/>
        <dbReference type="ChEBI" id="CHEBI:28868"/>
        <dbReference type="EC" id="3.1.1.3"/>
    </reaction>
    <physiologicalReaction direction="left-to-right" evidence="13">
        <dbReference type="Rhea" id="RHEA:12045"/>
    </physiologicalReaction>
</comment>
<comment type="catalytic activity">
    <reaction evidence="40">
        <text>1,2-dihexadecanoyl-sn-glycero-3-phosphocholine + 2 H2O = sn-glycerol 3-phosphocholine + 2 hexadecanoate + 2 H(+)</text>
        <dbReference type="Rhea" id="RHEA:40975"/>
        <dbReference type="ChEBI" id="CHEBI:7896"/>
        <dbReference type="ChEBI" id="CHEBI:15377"/>
        <dbReference type="ChEBI" id="CHEBI:15378"/>
        <dbReference type="ChEBI" id="CHEBI:16870"/>
        <dbReference type="ChEBI" id="CHEBI:72999"/>
    </reaction>
    <physiologicalReaction direction="left-to-right" evidence="40">
        <dbReference type="Rhea" id="RHEA:40976"/>
    </physiologicalReaction>
</comment>
<evidence type="ECO:0000256" key="7">
    <source>
        <dbReference type="ARBA" id="ARBA00022737"/>
    </source>
</evidence>
<keyword evidence="6 43" id="KW-0732">Signal</keyword>
<evidence type="ECO:0000313" key="45">
    <source>
        <dbReference type="WBParaSite" id="PSAMB.scaffold5781size10886.g27288.t1"/>
    </source>
</evidence>
<sequence length="370" mass="39715">MKTVLALILAIVGVVSGDLKDLGYPNYNCPGLMGPSATVPTNAHSVRPADIKVIGALGDSLTAANGAGATNLDGMRNEYRGMAFPIGGDPSLETHVTLANILLKYNSKLFGQSHGIGTQTMWSQAQLNAAVSGAKSSGLAGQALDLVHKIQTHPQIDIQNDWKLIHIFIGGNDVCAACYSHTETPAIFQDNLKSAIQILHDNLPRTIVTITGLFDMVILRTIDAANAQCSVFHELECKCDGQPTFDIDALCKAYQAVQMDLQTSGIYDDRADFTLVIQPFLFNTTQPPMTADGQIDVSFFAPDCFHFSQYGHALVAKSLWNNILQPVGAKAMAMNYSDPTAALLCPSTSCPFIRTTKNSANCAQYMTPGK</sequence>
<evidence type="ECO:0000256" key="4">
    <source>
        <dbReference type="ARBA" id="ARBA00022475"/>
    </source>
</evidence>
<keyword evidence="8" id="KW-0378">Hydrolase</keyword>
<evidence type="ECO:0000256" key="29">
    <source>
        <dbReference type="ARBA" id="ARBA00048227"/>
    </source>
</evidence>